<dbReference type="InterPro" id="IPR017900">
    <property type="entry name" value="4Fe4S_Fe_S_CS"/>
</dbReference>
<comment type="caution">
    <text evidence="9">The sequence shown here is derived from an EMBL/GenBank/DDBJ whole genome shotgun (WGS) entry which is preliminary data.</text>
</comment>
<evidence type="ECO:0000313" key="10">
    <source>
        <dbReference type="Proteomes" id="UP000050833"/>
    </source>
</evidence>
<keyword evidence="7" id="KW-1133">Transmembrane helix</keyword>
<keyword evidence="4" id="KW-0249">Electron transport</keyword>
<dbReference type="PROSITE" id="PS00198">
    <property type="entry name" value="4FE4S_FER_1"/>
    <property type="match status" value="1"/>
</dbReference>
<dbReference type="SUPFAM" id="SSF54862">
    <property type="entry name" value="4Fe-4S ferredoxins"/>
    <property type="match status" value="1"/>
</dbReference>
<keyword evidence="7" id="KW-0812">Transmembrane</keyword>
<name>A0AAW3JPV0_9FIRM</name>
<keyword evidence="1" id="KW-0813">Transport</keyword>
<dbReference type="Pfam" id="PF12801">
    <property type="entry name" value="Fer4_5"/>
    <property type="match status" value="2"/>
</dbReference>
<reference evidence="9 10" key="1">
    <citation type="submission" date="2015-10" db="EMBL/GenBank/DDBJ databases">
        <title>Butyribacter intestini gen. nov., sp. nov., a butyric acid-producing bacterium of the family Lachnospiraceae isolated from the human faeces.</title>
        <authorList>
            <person name="Zou Y."/>
            <person name="Xue W."/>
            <person name="Luo G."/>
            <person name="Lv M."/>
        </authorList>
    </citation>
    <scope>NUCLEOTIDE SEQUENCE [LARGE SCALE GENOMIC DNA]</scope>
    <source>
        <strain evidence="9 10">TF01-11</strain>
    </source>
</reference>
<dbReference type="InterPro" id="IPR017896">
    <property type="entry name" value="4Fe4S_Fe-S-bd"/>
</dbReference>
<dbReference type="InterPro" id="IPR051684">
    <property type="entry name" value="Electron_Trans/Redox"/>
</dbReference>
<keyword evidence="6" id="KW-0411">Iron-sulfur</keyword>
<evidence type="ECO:0000256" key="2">
    <source>
        <dbReference type="ARBA" id="ARBA00022485"/>
    </source>
</evidence>
<evidence type="ECO:0000313" key="9">
    <source>
        <dbReference type="EMBL" id="KQC84857.1"/>
    </source>
</evidence>
<evidence type="ECO:0000256" key="7">
    <source>
        <dbReference type="SAM" id="Phobius"/>
    </source>
</evidence>
<dbReference type="EMBL" id="LLKB01000005">
    <property type="protein sequence ID" value="KQC84857.1"/>
    <property type="molecule type" value="Genomic_DNA"/>
</dbReference>
<dbReference type="GO" id="GO:0005886">
    <property type="term" value="C:plasma membrane"/>
    <property type="evidence" value="ECO:0007669"/>
    <property type="project" value="TreeGrafter"/>
</dbReference>
<evidence type="ECO:0000256" key="3">
    <source>
        <dbReference type="ARBA" id="ARBA00022723"/>
    </source>
</evidence>
<protein>
    <recommendedName>
        <fullName evidence="8">4Fe-4S ferredoxin-type domain-containing protein</fullName>
    </recommendedName>
</protein>
<feature type="domain" description="4Fe-4S ferredoxin-type" evidence="8">
    <location>
        <begin position="225"/>
        <end position="252"/>
    </location>
</feature>
<accession>A0AAW3JPV0</accession>
<dbReference type="PANTHER" id="PTHR30176:SF3">
    <property type="entry name" value="FERREDOXIN-TYPE PROTEIN NAPH"/>
    <property type="match status" value="1"/>
</dbReference>
<evidence type="ECO:0000256" key="1">
    <source>
        <dbReference type="ARBA" id="ARBA00022448"/>
    </source>
</evidence>
<keyword evidence="5" id="KW-0408">Iron</keyword>
<dbReference type="AlphaFoldDB" id="A0AAW3JPV0"/>
<keyword evidence="3" id="KW-0479">Metal-binding</keyword>
<dbReference type="GO" id="GO:0051539">
    <property type="term" value="F:4 iron, 4 sulfur cluster binding"/>
    <property type="evidence" value="ECO:0007669"/>
    <property type="project" value="UniProtKB-KW"/>
</dbReference>
<keyword evidence="2" id="KW-0004">4Fe-4S</keyword>
<dbReference type="GO" id="GO:0046872">
    <property type="term" value="F:metal ion binding"/>
    <property type="evidence" value="ECO:0007669"/>
    <property type="project" value="UniProtKB-KW"/>
</dbReference>
<keyword evidence="7" id="KW-0472">Membrane</keyword>
<dbReference type="RefSeq" id="WP_055944036.1">
    <property type="nucleotide sequence ID" value="NZ_JAQDCV010000002.1"/>
</dbReference>
<sequence>MNVKEKIRTLKIFRVIVQIIFFIFMPSLFSQAFAGVKEAVALIGKGENLILSDFVIKLLILCAVTIIFGRIFCGFVCSFGAVGDWFYMLSEFIQKKTGRKLPVIPSKWQVYLQKLKYIVLICVIGFCFLGKGEYVTKYSPWTVFSLITSRNFKLGAYITGVVLLLLIVVGMMLKERFFCQFLCPLGAVFSLLPKLPIFHVKKKGQQCFERCSACTNRCPVHLKYDEADIRDGECISCGRCFVVCPHRIKKNK</sequence>
<dbReference type="Proteomes" id="UP000050833">
    <property type="component" value="Unassembled WGS sequence"/>
</dbReference>
<organism evidence="9 10">
    <name type="scientific">Butyribacter intestini</name>
    <dbReference type="NCBI Taxonomy" id="1703332"/>
    <lineage>
        <taxon>Bacteria</taxon>
        <taxon>Bacillati</taxon>
        <taxon>Bacillota</taxon>
        <taxon>Clostridia</taxon>
        <taxon>Lachnospirales</taxon>
        <taxon>Lachnospiraceae</taxon>
        <taxon>Butyribacter</taxon>
    </lineage>
</organism>
<dbReference type="PROSITE" id="PS51379">
    <property type="entry name" value="4FE4S_FER_2"/>
    <property type="match status" value="1"/>
</dbReference>
<feature type="transmembrane region" description="Helical" evidence="7">
    <location>
        <begin position="154"/>
        <end position="173"/>
    </location>
</feature>
<gene>
    <name evidence="9" type="ORF">APZ18_09025</name>
</gene>
<proteinExistence type="predicted"/>
<evidence type="ECO:0000256" key="4">
    <source>
        <dbReference type="ARBA" id="ARBA00022982"/>
    </source>
</evidence>
<keyword evidence="10" id="KW-1185">Reference proteome</keyword>
<evidence type="ECO:0000256" key="6">
    <source>
        <dbReference type="ARBA" id="ARBA00023014"/>
    </source>
</evidence>
<evidence type="ECO:0000256" key="5">
    <source>
        <dbReference type="ARBA" id="ARBA00023004"/>
    </source>
</evidence>
<feature type="transmembrane region" description="Helical" evidence="7">
    <location>
        <begin position="117"/>
        <end position="134"/>
    </location>
</feature>
<feature type="transmembrane region" description="Helical" evidence="7">
    <location>
        <begin position="54"/>
        <end position="87"/>
    </location>
</feature>
<evidence type="ECO:0000259" key="8">
    <source>
        <dbReference type="PROSITE" id="PS51379"/>
    </source>
</evidence>
<feature type="transmembrane region" description="Helical" evidence="7">
    <location>
        <begin position="12"/>
        <end position="34"/>
    </location>
</feature>
<dbReference type="PANTHER" id="PTHR30176">
    <property type="entry name" value="FERREDOXIN-TYPE PROTEIN NAPH"/>
    <property type="match status" value="1"/>
</dbReference>